<reference evidence="3 4" key="1">
    <citation type="submission" date="2025-04" db="UniProtKB">
        <authorList>
            <consortium name="RefSeq"/>
        </authorList>
    </citation>
    <scope>IDENTIFICATION</scope>
</reference>
<organism evidence="2 3">
    <name type="scientific">Cephus cinctus</name>
    <name type="common">Wheat stem sawfly</name>
    <dbReference type="NCBI Taxonomy" id="211228"/>
    <lineage>
        <taxon>Eukaryota</taxon>
        <taxon>Metazoa</taxon>
        <taxon>Ecdysozoa</taxon>
        <taxon>Arthropoda</taxon>
        <taxon>Hexapoda</taxon>
        <taxon>Insecta</taxon>
        <taxon>Pterygota</taxon>
        <taxon>Neoptera</taxon>
        <taxon>Endopterygota</taxon>
        <taxon>Hymenoptera</taxon>
        <taxon>Cephoidea</taxon>
        <taxon>Cephidae</taxon>
        <taxon>Cephus</taxon>
    </lineage>
</organism>
<sequence length="607" mass="68655">MKKDLWIIKSSIASHWLARDFVVHSVSDTIPKENIMPQKAPMKKSSTGKGMQVYQVQNTKAQQSKPGSTNNQRVLILSTPIKLKDGTINLEQRAIPLRISNNQLLNTGSKNSVISLKRSNEPPPLALPINQLSKKSPTFVKNEIGQVMGKLIPLGKFSNITSNAFNPVATKASPSTSTPPVAQTVKCKFSKQNSKVKNQNPIEAPLQSKETLLNVDTYETSLIQNEEEKPLSSSSTSATTNNSTVNCSKTVQVSGMKQFTTFTSKPKKEIHLVLRGENNMASIGQTGQNIKLIPLDQWKFDEKLNFMRSTKNIEEQSDILKTGMTSKSHSHDEVQDKDDTSSIDLKLHCPVKEEKFSINDLLEKDPLNIENFNIEDGIKKNFKSLSTTCSKEEDDVFLNPPDNTSNYINPSDISSVHRSTSTFDRKEVAKLKSNQFSIETDWFKEKLASLKHEAVTVNYDDVGKNQELETWESEQTDNDSKKIDTSPCKNVYERFNINKSNATDREIAMMSYIQNLRKRLFYLKNKKIHMPSFLEYTQHRNMAYVTGVQRGFIKAQLKNCGKPVHKQRFTKLEKSAAQEILKATGPRGYDNLRKFFYLPTRNVMTNT</sequence>
<feature type="compositionally biased region" description="Low complexity" evidence="1">
    <location>
        <begin position="232"/>
        <end position="243"/>
    </location>
</feature>
<dbReference type="RefSeq" id="XP_015610102.1">
    <property type="nucleotide sequence ID" value="XM_015754616.2"/>
</dbReference>
<protein>
    <submittedName>
        <fullName evidence="3 4">Uncharacterized protein LOC107274967 isoform X1</fullName>
    </submittedName>
</protein>
<dbReference type="RefSeq" id="XP_015610101.1">
    <property type="nucleotide sequence ID" value="XM_015754615.2"/>
</dbReference>
<evidence type="ECO:0000313" key="6">
    <source>
        <dbReference type="RefSeq" id="XP_024935734.1"/>
    </source>
</evidence>
<evidence type="ECO:0000256" key="1">
    <source>
        <dbReference type="SAM" id="MobiDB-lite"/>
    </source>
</evidence>
<evidence type="ECO:0000313" key="3">
    <source>
        <dbReference type="RefSeq" id="XP_015610101.1"/>
    </source>
</evidence>
<gene>
    <name evidence="3 4 5 6 7" type="primary">LOC107274967</name>
</gene>
<keyword evidence="2" id="KW-1185">Reference proteome</keyword>
<dbReference type="KEGG" id="ccin:107274967"/>
<evidence type="ECO:0000313" key="5">
    <source>
        <dbReference type="RefSeq" id="XP_015610103.1"/>
    </source>
</evidence>
<dbReference type="RefSeq" id="XP_024935735.1">
    <property type="nucleotide sequence ID" value="XM_025079967.1"/>
</dbReference>
<dbReference type="GeneID" id="107274967"/>
<proteinExistence type="predicted"/>
<dbReference type="AlphaFoldDB" id="A0AAJ7FVA0"/>
<evidence type="ECO:0000313" key="7">
    <source>
        <dbReference type="RefSeq" id="XP_024935735.1"/>
    </source>
</evidence>
<name>A0AAJ7FVA0_CEPCN</name>
<accession>A0AAJ7FVA0</accession>
<evidence type="ECO:0000313" key="4">
    <source>
        <dbReference type="RefSeq" id="XP_015610102.1"/>
    </source>
</evidence>
<dbReference type="RefSeq" id="XP_015610103.1">
    <property type="nucleotide sequence ID" value="XM_015754617.2"/>
</dbReference>
<dbReference type="RefSeq" id="XP_024935734.1">
    <property type="nucleotide sequence ID" value="XM_025079966.1"/>
</dbReference>
<evidence type="ECO:0000313" key="2">
    <source>
        <dbReference type="Proteomes" id="UP000694920"/>
    </source>
</evidence>
<feature type="region of interest" description="Disordered" evidence="1">
    <location>
        <begin position="224"/>
        <end position="243"/>
    </location>
</feature>
<dbReference type="Proteomes" id="UP000694920">
    <property type="component" value="Unplaced"/>
</dbReference>